<evidence type="ECO:0000313" key="2">
    <source>
        <dbReference type="Proteomes" id="UP000196386"/>
    </source>
</evidence>
<protein>
    <submittedName>
        <fullName evidence="1">Uncharacterized protein</fullName>
    </submittedName>
</protein>
<dbReference type="AlphaFoldDB" id="A0A1Y4MSH6"/>
<evidence type="ECO:0000313" key="1">
    <source>
        <dbReference type="EMBL" id="OUP70571.1"/>
    </source>
</evidence>
<organism evidence="1 2">
    <name type="scientific">Anaerotruncus colihominis</name>
    <dbReference type="NCBI Taxonomy" id="169435"/>
    <lineage>
        <taxon>Bacteria</taxon>
        <taxon>Bacillati</taxon>
        <taxon>Bacillota</taxon>
        <taxon>Clostridia</taxon>
        <taxon>Eubacteriales</taxon>
        <taxon>Oscillospiraceae</taxon>
        <taxon>Anaerotruncus</taxon>
    </lineage>
</organism>
<proteinExistence type="predicted"/>
<reference evidence="2" key="1">
    <citation type="submission" date="2017-04" db="EMBL/GenBank/DDBJ databases">
        <title>Function of individual gut microbiota members based on whole genome sequencing of pure cultures obtained from chicken caecum.</title>
        <authorList>
            <person name="Medvecky M."/>
            <person name="Cejkova D."/>
            <person name="Polansky O."/>
            <person name="Karasova D."/>
            <person name="Kubasova T."/>
            <person name="Cizek A."/>
            <person name="Rychlik I."/>
        </authorList>
    </citation>
    <scope>NUCLEOTIDE SEQUENCE [LARGE SCALE GENOMIC DNA]</scope>
    <source>
        <strain evidence="2">An175</strain>
    </source>
</reference>
<name>A0A1Y4MSH6_9FIRM</name>
<sequence>MSAKDVWLSTPYVEDLHILQKMGVQPGKLGGMQQILSIYFDMLFRKRLDSDKFWAIKAKFDDTRMRLKSDEVSLITIADERYYGDFCGIATKTSYSETGYSEKVLDIHCFYTDDDSFDDSKIPSACRLREFERILRGDGVEYKQDKIYCIMSYTEESIKQYKGRFWEYVFYIPSRHITRYD</sequence>
<gene>
    <name evidence="1" type="ORF">B5F11_03795</name>
</gene>
<accession>A0A1Y4MSH6</accession>
<dbReference type="Proteomes" id="UP000196386">
    <property type="component" value="Unassembled WGS sequence"/>
</dbReference>
<comment type="caution">
    <text evidence="1">The sequence shown here is derived from an EMBL/GenBank/DDBJ whole genome shotgun (WGS) entry which is preliminary data.</text>
</comment>
<dbReference type="EMBL" id="NFKP01000003">
    <property type="protein sequence ID" value="OUP70571.1"/>
    <property type="molecule type" value="Genomic_DNA"/>
</dbReference>